<dbReference type="GO" id="GO:0051301">
    <property type="term" value="P:cell division"/>
    <property type="evidence" value="ECO:0007669"/>
    <property type="project" value="UniProtKB-UniRule"/>
</dbReference>
<dbReference type="OrthoDB" id="1926878at2759"/>
<organism evidence="6 7">
    <name type="scientific">Caenorhabditis auriculariae</name>
    <dbReference type="NCBI Taxonomy" id="2777116"/>
    <lineage>
        <taxon>Eukaryota</taxon>
        <taxon>Metazoa</taxon>
        <taxon>Ecdysozoa</taxon>
        <taxon>Nematoda</taxon>
        <taxon>Chromadorea</taxon>
        <taxon>Rhabditida</taxon>
        <taxon>Rhabditina</taxon>
        <taxon>Rhabditomorpha</taxon>
        <taxon>Rhabditoidea</taxon>
        <taxon>Rhabditidae</taxon>
        <taxon>Peloderinae</taxon>
        <taxon>Caenorhabditis</taxon>
    </lineage>
</organism>
<proteinExistence type="inferred from homology"/>
<dbReference type="PIRSF" id="PIRSF001767">
    <property type="entry name" value="Cdc6"/>
    <property type="match status" value="1"/>
</dbReference>
<dbReference type="GO" id="GO:0003688">
    <property type="term" value="F:DNA replication origin binding"/>
    <property type="evidence" value="ECO:0007669"/>
    <property type="project" value="TreeGrafter"/>
</dbReference>
<evidence type="ECO:0000256" key="2">
    <source>
        <dbReference type="ARBA" id="ARBA00022705"/>
    </source>
</evidence>
<dbReference type="PANTHER" id="PTHR10763">
    <property type="entry name" value="CELL DIVISION CONTROL PROTEIN 6-RELATED"/>
    <property type="match status" value="1"/>
</dbReference>
<dbReference type="InterPro" id="IPR027417">
    <property type="entry name" value="P-loop_NTPase"/>
</dbReference>
<evidence type="ECO:0000256" key="4">
    <source>
        <dbReference type="SAM" id="MobiDB-lite"/>
    </source>
</evidence>
<name>A0A8S1GND9_9PELO</name>
<evidence type="ECO:0000256" key="3">
    <source>
        <dbReference type="PIRNR" id="PIRNR001767"/>
    </source>
</evidence>
<dbReference type="GO" id="GO:0016887">
    <property type="term" value="F:ATP hydrolysis activity"/>
    <property type="evidence" value="ECO:0007669"/>
    <property type="project" value="InterPro"/>
</dbReference>
<protein>
    <recommendedName>
        <fullName evidence="3">Cell division control protein</fullName>
    </recommendedName>
</protein>
<dbReference type="InterPro" id="IPR003593">
    <property type="entry name" value="AAA+_ATPase"/>
</dbReference>
<feature type="domain" description="AAA+ ATPase" evidence="5">
    <location>
        <begin position="180"/>
        <end position="321"/>
    </location>
</feature>
<comment type="function">
    <text evidence="3">Involved in the initiation of DNA replication. Also participates in checkpoint controls that ensure DNA replication is completed before mitosis is initiated.</text>
</comment>
<dbReference type="Pfam" id="PF13401">
    <property type="entry name" value="AAA_22"/>
    <property type="match status" value="1"/>
</dbReference>
<sequence>MFRRLRWRERCLLPPVINKFSLAPPPLFAMLCFGCVPNRLSCCRDLRLSQVPSLLLAGPASTYEFVKWYSEADSVVACYVSNSDMKSRSQTKNGGATSVSNKNEKRNTTTSRIRKEPGTMRKELKHSCDEEESFSNSDAPSSLAHSSAAEESVRTEPLKGRENEFNSLVSWVDDSIRLNRSLGVYVSGSPGTGKTATIKRVLQYFESRIESCIVNCASSSTKAALFRTIFDALELKEKPSLPNLQRAVEESGKSFVLVLDEIDHLATRSNSFLYSAFQWPYTISTRFIVIGIANSIDLTERILSKLVLTESPRRIIFEPYTKEQIVQILTAKREGLGISLNDKAIELNARKVAAMSGDLRTALHVFNQTKNSKGNTAEPSNGCREVLSVLNNVYSSPLARARLPLQPRLLLAVCLTLSVNKNSFLGKAALMTAYGKACEEVQVPPLDEEDLLAAFRTLESQSFIRQLSDGSLVLQVDAATARSAISDKSMLDQIAALKF</sequence>
<feature type="compositionally biased region" description="Polar residues" evidence="4">
    <location>
        <begin position="85"/>
        <end position="101"/>
    </location>
</feature>
<keyword evidence="7" id="KW-1185">Reference proteome</keyword>
<dbReference type="AlphaFoldDB" id="A0A8S1GND9"/>
<dbReference type="SUPFAM" id="SSF52540">
    <property type="entry name" value="P-loop containing nucleoside triphosphate hydrolases"/>
    <property type="match status" value="1"/>
</dbReference>
<gene>
    <name evidence="6" type="ORF">CAUJ_LOCUS101</name>
</gene>
<dbReference type="Gene3D" id="3.40.50.300">
    <property type="entry name" value="P-loop containing nucleotide triphosphate hydrolases"/>
    <property type="match status" value="1"/>
</dbReference>
<comment type="caution">
    <text evidence="6">The sequence shown here is derived from an EMBL/GenBank/DDBJ whole genome shotgun (WGS) entry which is preliminary data.</text>
</comment>
<reference evidence="6" key="1">
    <citation type="submission" date="2020-10" db="EMBL/GenBank/DDBJ databases">
        <authorList>
            <person name="Kikuchi T."/>
        </authorList>
    </citation>
    <scope>NUCLEOTIDE SEQUENCE</scope>
    <source>
        <strain evidence="6">NKZ352</strain>
    </source>
</reference>
<evidence type="ECO:0000259" key="5">
    <source>
        <dbReference type="SMART" id="SM00382"/>
    </source>
</evidence>
<evidence type="ECO:0000313" key="7">
    <source>
        <dbReference type="Proteomes" id="UP000835052"/>
    </source>
</evidence>
<dbReference type="EMBL" id="CAJGYM010000001">
    <property type="protein sequence ID" value="CAD6184182.1"/>
    <property type="molecule type" value="Genomic_DNA"/>
</dbReference>
<keyword evidence="2" id="KW-0235">DNA replication</keyword>
<evidence type="ECO:0000256" key="1">
    <source>
        <dbReference type="ARBA" id="ARBA00006184"/>
    </source>
</evidence>
<feature type="region of interest" description="Disordered" evidence="4">
    <location>
        <begin position="85"/>
        <end position="159"/>
    </location>
</feature>
<dbReference type="GO" id="GO:0006270">
    <property type="term" value="P:DNA replication initiation"/>
    <property type="evidence" value="ECO:0007669"/>
    <property type="project" value="UniProtKB-UniRule"/>
</dbReference>
<evidence type="ECO:0000313" key="6">
    <source>
        <dbReference type="EMBL" id="CAD6184182.1"/>
    </source>
</evidence>
<dbReference type="InterPro" id="IPR049945">
    <property type="entry name" value="AAA_22"/>
</dbReference>
<accession>A0A8S1GND9</accession>
<feature type="compositionally biased region" description="Low complexity" evidence="4">
    <location>
        <begin position="135"/>
        <end position="150"/>
    </location>
</feature>
<dbReference type="Proteomes" id="UP000835052">
    <property type="component" value="Unassembled WGS sequence"/>
</dbReference>
<dbReference type="CDD" id="cd00009">
    <property type="entry name" value="AAA"/>
    <property type="match status" value="1"/>
</dbReference>
<dbReference type="InterPro" id="IPR050311">
    <property type="entry name" value="ORC1/CDC6"/>
</dbReference>
<dbReference type="GO" id="GO:0033314">
    <property type="term" value="P:mitotic DNA replication checkpoint signaling"/>
    <property type="evidence" value="ECO:0007669"/>
    <property type="project" value="TreeGrafter"/>
</dbReference>
<dbReference type="PANTHER" id="PTHR10763:SF26">
    <property type="entry name" value="CELL DIVISION CONTROL PROTEIN 6 HOMOLOG"/>
    <property type="match status" value="1"/>
</dbReference>
<comment type="similarity">
    <text evidence="1 3">Belongs to the CDC6/cdc18 family.</text>
</comment>
<dbReference type="GO" id="GO:0005634">
    <property type="term" value="C:nucleus"/>
    <property type="evidence" value="ECO:0007669"/>
    <property type="project" value="UniProtKB-SubCell"/>
</dbReference>
<dbReference type="InterPro" id="IPR016314">
    <property type="entry name" value="Cdc6/18"/>
</dbReference>
<dbReference type="SMART" id="SM00382">
    <property type="entry name" value="AAA"/>
    <property type="match status" value="1"/>
</dbReference>
<dbReference type="Gene3D" id="1.10.8.60">
    <property type="match status" value="1"/>
</dbReference>
<comment type="subcellular location">
    <subcellularLocation>
        <location evidence="3">Nucleus</location>
    </subcellularLocation>
</comment>
<keyword evidence="3" id="KW-0539">Nucleus</keyword>
<feature type="compositionally biased region" description="Basic and acidic residues" evidence="4">
    <location>
        <begin position="102"/>
        <end position="128"/>
    </location>
</feature>